<evidence type="ECO:0000256" key="8">
    <source>
        <dbReference type="ARBA" id="ARBA00023144"/>
    </source>
</evidence>
<organism evidence="13 14">
    <name type="scientific">Streptomyces actinomycinicus</name>
    <dbReference type="NCBI Taxonomy" id="1695166"/>
    <lineage>
        <taxon>Bacteria</taxon>
        <taxon>Bacillati</taxon>
        <taxon>Actinomycetota</taxon>
        <taxon>Actinomycetes</taxon>
        <taxon>Kitasatosporales</taxon>
        <taxon>Streptomycetaceae</taxon>
        <taxon>Streptomyces</taxon>
    </lineage>
</organism>
<reference evidence="13" key="1">
    <citation type="submission" date="2021-01" db="EMBL/GenBank/DDBJ databases">
        <title>WGS of actinomycetes isolated from Thailand.</title>
        <authorList>
            <person name="Thawai C."/>
        </authorList>
    </citation>
    <scope>NUCLEOTIDE SEQUENCE</scope>
    <source>
        <strain evidence="13">RCU-197</strain>
    </source>
</reference>
<dbReference type="RefSeq" id="WP_201837006.1">
    <property type="nucleotide sequence ID" value="NZ_JAERRK010000008.1"/>
</dbReference>
<dbReference type="GO" id="GO:0003978">
    <property type="term" value="F:UDP-glucose 4-epimerase activity"/>
    <property type="evidence" value="ECO:0007669"/>
    <property type="project" value="UniProtKB-UniRule"/>
</dbReference>
<dbReference type="InterPro" id="IPR036291">
    <property type="entry name" value="NAD(P)-bd_dom_sf"/>
</dbReference>
<evidence type="ECO:0000256" key="2">
    <source>
        <dbReference type="ARBA" id="ARBA00001911"/>
    </source>
</evidence>
<comment type="caution">
    <text evidence="13">The sequence shown here is derived from an EMBL/GenBank/DDBJ whole genome shotgun (WGS) entry which is preliminary data.</text>
</comment>
<comment type="cofactor">
    <cofactor evidence="2 10">
        <name>NAD(+)</name>
        <dbReference type="ChEBI" id="CHEBI:57540"/>
    </cofactor>
</comment>
<feature type="domain" description="NAD-dependent epimerase/dehydratase" evidence="12">
    <location>
        <begin position="7"/>
        <end position="265"/>
    </location>
</feature>
<dbReference type="Proteomes" id="UP000661858">
    <property type="component" value="Unassembled WGS sequence"/>
</dbReference>
<evidence type="ECO:0000313" key="14">
    <source>
        <dbReference type="Proteomes" id="UP000661858"/>
    </source>
</evidence>
<dbReference type="InterPro" id="IPR005886">
    <property type="entry name" value="UDP_G4E"/>
</dbReference>
<dbReference type="NCBIfam" id="TIGR01179">
    <property type="entry name" value="galE"/>
    <property type="match status" value="1"/>
</dbReference>
<proteinExistence type="inferred from homology"/>
<comment type="subunit">
    <text evidence="10">Homodimer.</text>
</comment>
<dbReference type="Gene3D" id="3.90.25.10">
    <property type="entry name" value="UDP-galactose 4-epimerase, domain 1"/>
    <property type="match status" value="1"/>
</dbReference>
<dbReference type="AlphaFoldDB" id="A0A937EL77"/>
<dbReference type="Pfam" id="PF01370">
    <property type="entry name" value="Epimerase"/>
    <property type="match status" value="1"/>
</dbReference>
<keyword evidence="14" id="KW-1185">Reference proteome</keyword>
<evidence type="ECO:0000256" key="3">
    <source>
        <dbReference type="ARBA" id="ARBA00004947"/>
    </source>
</evidence>
<comment type="pathway">
    <text evidence="3 10">Carbohydrate metabolism; galactose metabolism.</text>
</comment>
<sequence length="371" mass="39902">MSQPRTILVTGGAGFIGSHTCTELLARGHDVIVVDNHHNSLPEALHRVESVAGRPLAASYVLDVRDRDALSGVFASHPVDAVIHFAGRKAVGESVRMPAEYYDTNVGGTTALLEVMSEHRVHRLVFSSSCSLYGAATRMPLAEDDPLAPVNPYARSKWMCEQVLADVCAHRPEFTVHALRYFNPVGAHPSGLLGEDPLGVPDNVMPYIAQVAAGLREHVTVFGDDWPTPDGTGVRDYIHVMDVAEGHRIALERPAPPGLHVLNLGSGRGTSVLGLIEAYGRAAGRPVPYRIGPRRPGDVPELVADGSAAAAVWGWRPTRDLDRMCEDSWRFQTNNPRGYRTPGVPGPALAEPGDKAGPIRPHAHATPRSNA</sequence>
<keyword evidence="9 10" id="KW-0413">Isomerase</keyword>
<evidence type="ECO:0000259" key="12">
    <source>
        <dbReference type="Pfam" id="PF01370"/>
    </source>
</evidence>
<dbReference type="GO" id="GO:0005829">
    <property type="term" value="C:cytosol"/>
    <property type="evidence" value="ECO:0007669"/>
    <property type="project" value="TreeGrafter"/>
</dbReference>
<feature type="region of interest" description="Disordered" evidence="11">
    <location>
        <begin position="333"/>
        <end position="371"/>
    </location>
</feature>
<gene>
    <name evidence="13" type="primary">galE</name>
    <name evidence="13" type="ORF">JK359_18825</name>
</gene>
<keyword evidence="10" id="KW-0119">Carbohydrate metabolism</keyword>
<accession>A0A937EL77</accession>
<dbReference type="GO" id="GO:0006012">
    <property type="term" value="P:galactose metabolic process"/>
    <property type="evidence" value="ECO:0007669"/>
    <property type="project" value="UniProtKB-KW"/>
</dbReference>
<evidence type="ECO:0000256" key="5">
    <source>
        <dbReference type="ARBA" id="ARBA00013189"/>
    </source>
</evidence>
<evidence type="ECO:0000256" key="6">
    <source>
        <dbReference type="ARBA" id="ARBA00018569"/>
    </source>
</evidence>
<dbReference type="SUPFAM" id="SSF51735">
    <property type="entry name" value="NAD(P)-binding Rossmann-fold domains"/>
    <property type="match status" value="1"/>
</dbReference>
<keyword evidence="8" id="KW-0299">Galactose metabolism</keyword>
<dbReference type="PANTHER" id="PTHR43725:SF47">
    <property type="entry name" value="UDP-GLUCOSE 4-EPIMERASE"/>
    <property type="match status" value="1"/>
</dbReference>
<keyword evidence="7 10" id="KW-0520">NAD</keyword>
<evidence type="ECO:0000256" key="1">
    <source>
        <dbReference type="ARBA" id="ARBA00000083"/>
    </source>
</evidence>
<evidence type="ECO:0000256" key="10">
    <source>
        <dbReference type="RuleBase" id="RU366046"/>
    </source>
</evidence>
<dbReference type="EC" id="5.1.3.2" evidence="5 10"/>
<evidence type="ECO:0000256" key="9">
    <source>
        <dbReference type="ARBA" id="ARBA00023235"/>
    </source>
</evidence>
<dbReference type="EMBL" id="JAERRK010000008">
    <property type="protein sequence ID" value="MBL1083999.1"/>
    <property type="molecule type" value="Genomic_DNA"/>
</dbReference>
<dbReference type="Gene3D" id="3.40.50.720">
    <property type="entry name" value="NAD(P)-binding Rossmann-like Domain"/>
    <property type="match status" value="1"/>
</dbReference>
<comment type="catalytic activity">
    <reaction evidence="1 10">
        <text>UDP-alpha-D-glucose = UDP-alpha-D-galactose</text>
        <dbReference type="Rhea" id="RHEA:22168"/>
        <dbReference type="ChEBI" id="CHEBI:58885"/>
        <dbReference type="ChEBI" id="CHEBI:66914"/>
        <dbReference type="EC" id="5.1.3.2"/>
    </reaction>
</comment>
<comment type="similarity">
    <text evidence="4 10">Belongs to the NAD(P)-dependent epimerase/dehydratase family.</text>
</comment>
<dbReference type="InterPro" id="IPR001509">
    <property type="entry name" value="Epimerase_deHydtase"/>
</dbReference>
<evidence type="ECO:0000256" key="4">
    <source>
        <dbReference type="ARBA" id="ARBA00007637"/>
    </source>
</evidence>
<dbReference type="NCBIfam" id="NF007956">
    <property type="entry name" value="PRK10675.1"/>
    <property type="match status" value="1"/>
</dbReference>
<evidence type="ECO:0000256" key="7">
    <source>
        <dbReference type="ARBA" id="ARBA00023027"/>
    </source>
</evidence>
<dbReference type="CDD" id="cd05247">
    <property type="entry name" value="UDP_G4E_1_SDR_e"/>
    <property type="match status" value="1"/>
</dbReference>
<evidence type="ECO:0000256" key="11">
    <source>
        <dbReference type="SAM" id="MobiDB-lite"/>
    </source>
</evidence>
<protein>
    <recommendedName>
        <fullName evidence="6 10">UDP-glucose 4-epimerase</fullName>
        <ecNumber evidence="5 10">5.1.3.2</ecNumber>
    </recommendedName>
</protein>
<name>A0A937EL77_9ACTN</name>
<dbReference type="PANTHER" id="PTHR43725">
    <property type="entry name" value="UDP-GLUCOSE 4-EPIMERASE"/>
    <property type="match status" value="1"/>
</dbReference>
<evidence type="ECO:0000313" key="13">
    <source>
        <dbReference type="EMBL" id="MBL1083999.1"/>
    </source>
</evidence>